<dbReference type="Pfam" id="PF07690">
    <property type="entry name" value="MFS_1"/>
    <property type="match status" value="1"/>
</dbReference>
<evidence type="ECO:0000256" key="1">
    <source>
        <dbReference type="ARBA" id="ARBA00004651"/>
    </source>
</evidence>
<feature type="transmembrane region" description="Helical" evidence="8">
    <location>
        <begin position="358"/>
        <end position="377"/>
    </location>
</feature>
<gene>
    <name evidence="10" type="ORF">J2D73_15540</name>
</gene>
<dbReference type="Gene3D" id="1.20.1720.10">
    <property type="entry name" value="Multidrug resistance protein D"/>
    <property type="match status" value="1"/>
</dbReference>
<reference evidence="10 11" key="1">
    <citation type="submission" date="2021-03" db="EMBL/GenBank/DDBJ databases">
        <title>The complete genome sequence of Acetobacter sacchari TBRC 11175.</title>
        <authorList>
            <person name="Charoenyingcharoen P."/>
            <person name="Yukphan P."/>
        </authorList>
    </citation>
    <scope>NUCLEOTIDE SEQUENCE [LARGE SCALE GENOMIC DNA]</scope>
    <source>
        <strain evidence="10 11">TBRC 11175</strain>
    </source>
</reference>
<keyword evidence="3 8" id="KW-0813">Transport</keyword>
<keyword evidence="8" id="KW-0997">Cell inner membrane</keyword>
<evidence type="ECO:0000259" key="9">
    <source>
        <dbReference type="PROSITE" id="PS50850"/>
    </source>
</evidence>
<comment type="subcellular location">
    <subcellularLocation>
        <location evidence="8">Cell inner membrane</location>
        <topology evidence="8">Multi-pass membrane protein</topology>
    </subcellularLocation>
    <subcellularLocation>
        <location evidence="1">Cell membrane</location>
        <topology evidence="1">Multi-pass membrane protein</topology>
    </subcellularLocation>
</comment>
<accession>A0ABS3LZ65</accession>
<dbReference type="InterPro" id="IPR011701">
    <property type="entry name" value="MFS"/>
</dbReference>
<dbReference type="InterPro" id="IPR036259">
    <property type="entry name" value="MFS_trans_sf"/>
</dbReference>
<keyword evidence="7 8" id="KW-0472">Membrane</keyword>
<feature type="transmembrane region" description="Helical" evidence="8">
    <location>
        <begin position="383"/>
        <end position="403"/>
    </location>
</feature>
<feature type="transmembrane region" description="Helical" evidence="8">
    <location>
        <begin position="175"/>
        <end position="195"/>
    </location>
</feature>
<feature type="transmembrane region" description="Helical" evidence="8">
    <location>
        <begin position="59"/>
        <end position="79"/>
    </location>
</feature>
<evidence type="ECO:0000256" key="8">
    <source>
        <dbReference type="RuleBase" id="RU365088"/>
    </source>
</evidence>
<organism evidence="10 11">
    <name type="scientific">Acetobacter sacchari</name>
    <dbReference type="NCBI Taxonomy" id="2661687"/>
    <lineage>
        <taxon>Bacteria</taxon>
        <taxon>Pseudomonadati</taxon>
        <taxon>Pseudomonadota</taxon>
        <taxon>Alphaproteobacteria</taxon>
        <taxon>Acetobacterales</taxon>
        <taxon>Acetobacteraceae</taxon>
        <taxon>Acetobacter</taxon>
    </lineage>
</organism>
<feature type="transmembrane region" description="Helical" evidence="8">
    <location>
        <begin position="296"/>
        <end position="315"/>
    </location>
</feature>
<feature type="transmembrane region" description="Helical" evidence="8">
    <location>
        <begin position="225"/>
        <end position="244"/>
    </location>
</feature>
<protein>
    <recommendedName>
        <fullName evidence="8">Bcr/CflA family efflux transporter</fullName>
    </recommendedName>
</protein>
<evidence type="ECO:0000313" key="11">
    <source>
        <dbReference type="Proteomes" id="UP000664771"/>
    </source>
</evidence>
<evidence type="ECO:0000256" key="6">
    <source>
        <dbReference type="ARBA" id="ARBA00022989"/>
    </source>
</evidence>
<dbReference type="PANTHER" id="PTHR23502">
    <property type="entry name" value="MAJOR FACILITATOR SUPERFAMILY"/>
    <property type="match status" value="1"/>
</dbReference>
<comment type="caution">
    <text evidence="10">The sequence shown here is derived from an EMBL/GenBank/DDBJ whole genome shotgun (WGS) entry which is preliminary data.</text>
</comment>
<evidence type="ECO:0000256" key="4">
    <source>
        <dbReference type="ARBA" id="ARBA00022475"/>
    </source>
</evidence>
<dbReference type="InterPro" id="IPR020846">
    <property type="entry name" value="MFS_dom"/>
</dbReference>
<feature type="transmembrane region" description="Helical" evidence="8">
    <location>
        <begin position="145"/>
        <end position="169"/>
    </location>
</feature>
<feature type="transmembrane region" description="Helical" evidence="8">
    <location>
        <begin position="321"/>
        <end position="346"/>
    </location>
</feature>
<dbReference type="EMBL" id="JAFVMF010000018">
    <property type="protein sequence ID" value="MBO1361200.1"/>
    <property type="molecule type" value="Genomic_DNA"/>
</dbReference>
<keyword evidence="6 8" id="KW-1133">Transmembrane helix</keyword>
<feature type="transmembrane region" description="Helical" evidence="8">
    <location>
        <begin position="20"/>
        <end position="39"/>
    </location>
</feature>
<keyword evidence="11" id="KW-1185">Reference proteome</keyword>
<dbReference type="InterPro" id="IPR004812">
    <property type="entry name" value="Efflux_drug-R_Bcr/CmlA"/>
</dbReference>
<evidence type="ECO:0000256" key="3">
    <source>
        <dbReference type="ARBA" id="ARBA00022448"/>
    </source>
</evidence>
<evidence type="ECO:0000256" key="2">
    <source>
        <dbReference type="ARBA" id="ARBA00006236"/>
    </source>
</evidence>
<dbReference type="PANTHER" id="PTHR23502:SF132">
    <property type="entry name" value="POLYAMINE TRANSPORTER 2-RELATED"/>
    <property type="match status" value="1"/>
</dbReference>
<comment type="similarity">
    <text evidence="2 8">Belongs to the major facilitator superfamily. Bcr/CmlA family.</text>
</comment>
<dbReference type="CDD" id="cd17320">
    <property type="entry name" value="MFS_MdfA_MDR_like"/>
    <property type="match status" value="1"/>
</dbReference>
<dbReference type="PROSITE" id="PS50850">
    <property type="entry name" value="MFS"/>
    <property type="match status" value="1"/>
</dbReference>
<keyword evidence="5 8" id="KW-0812">Transmembrane</keyword>
<keyword evidence="4" id="KW-1003">Cell membrane</keyword>
<dbReference type="NCBIfam" id="TIGR00710">
    <property type="entry name" value="efflux_Bcr_CflA"/>
    <property type="match status" value="1"/>
</dbReference>
<dbReference type="Proteomes" id="UP000664771">
    <property type="component" value="Unassembled WGS sequence"/>
</dbReference>
<feature type="domain" description="Major facilitator superfamily (MFS) profile" evidence="9">
    <location>
        <begin position="20"/>
        <end position="405"/>
    </location>
</feature>
<proteinExistence type="inferred from homology"/>
<evidence type="ECO:0000256" key="7">
    <source>
        <dbReference type="ARBA" id="ARBA00023136"/>
    </source>
</evidence>
<name>A0ABS3LZ65_9PROT</name>
<dbReference type="SUPFAM" id="SSF103473">
    <property type="entry name" value="MFS general substrate transporter"/>
    <property type="match status" value="1"/>
</dbReference>
<feature type="transmembrane region" description="Helical" evidence="8">
    <location>
        <begin position="86"/>
        <end position="106"/>
    </location>
</feature>
<evidence type="ECO:0000256" key="5">
    <source>
        <dbReference type="ARBA" id="ARBA00022692"/>
    </source>
</evidence>
<sequence length="413" mass="43029">MFSAKSAQHLLAGAPPPLPLIVLLGAITAIGPLSTDMYLPAFPTLDKELEGGGPGSAQFTLATWFAGLAVGQFSCGPLSDRFGRRAPLIAGLLVFTLASIGCATTSDFHAFCLFRFLAALGGAVGAVVPRAFVRDIATGRDGARIMTQLTLVFGAMPILAPSLGGAVLTFGSWRWIFWIAVLYGVAGILAVYLMLPDTLPLSRRVPLHPAAILNRYINLLGEPNFVLNAIIASAGTFVTFAYLGGAPVVFEHLIGFTPMQFALFFGVNAATFILCNQISGKLVQRVPVETLMQRGVAACASAAALFLLLTVLHVATPGHPALVAVLIMMTTGTLGFVGANATVLAFHHHGAQAGSASALLGTMQFSIGAISGVLMGYMPTSSIIPMAFVMSIGALMMVVADVLRKRLCAPVTA</sequence>
<dbReference type="RefSeq" id="WP_207882763.1">
    <property type="nucleotide sequence ID" value="NZ_JAFVMF010000018.1"/>
</dbReference>
<feature type="transmembrane region" description="Helical" evidence="8">
    <location>
        <begin position="256"/>
        <end position="275"/>
    </location>
</feature>
<evidence type="ECO:0000313" key="10">
    <source>
        <dbReference type="EMBL" id="MBO1361200.1"/>
    </source>
</evidence>
<feature type="transmembrane region" description="Helical" evidence="8">
    <location>
        <begin position="112"/>
        <end position="133"/>
    </location>
</feature>